<feature type="region of interest" description="Disordered" evidence="2">
    <location>
        <begin position="52"/>
        <end position="73"/>
    </location>
</feature>
<dbReference type="EMBL" id="BJYA01000010">
    <property type="protein sequence ID" value="GEN45688.1"/>
    <property type="molecule type" value="Genomic_DNA"/>
</dbReference>
<reference evidence="3 4" key="1">
    <citation type="submission" date="2019-07" db="EMBL/GenBank/DDBJ databases">
        <title>Whole genome shotgun sequence of Alkalibacillus haloalkaliphilus NBRC 103110.</title>
        <authorList>
            <person name="Hosoyama A."/>
            <person name="Uohara A."/>
            <person name="Ohji S."/>
            <person name="Ichikawa N."/>
        </authorList>
    </citation>
    <scope>NUCLEOTIDE SEQUENCE [LARGE SCALE GENOMIC DNA]</scope>
    <source>
        <strain evidence="3 4">NBRC 103110</strain>
    </source>
</reference>
<dbReference type="InterPro" id="IPR019618">
    <property type="entry name" value="Spore_germination_GerPA"/>
</dbReference>
<dbReference type="PANTHER" id="PTHR37808">
    <property type="entry name" value="SPORE GERMINATION PROTEIN-LIKE PROTEIN YDZR-RELATED"/>
    <property type="match status" value="1"/>
</dbReference>
<evidence type="ECO:0000256" key="2">
    <source>
        <dbReference type="SAM" id="MobiDB-lite"/>
    </source>
</evidence>
<protein>
    <submittedName>
        <fullName evidence="3">Putative spore germination protein GerPF</fullName>
    </submittedName>
</protein>
<comment type="caution">
    <text evidence="3">The sequence shown here is derived from an EMBL/GenBank/DDBJ whole genome shotgun (WGS) entry which is preliminary data.</text>
</comment>
<dbReference type="OrthoDB" id="2382149at2"/>
<evidence type="ECO:0000313" key="3">
    <source>
        <dbReference type="EMBL" id="GEN45688.1"/>
    </source>
</evidence>
<evidence type="ECO:0000313" key="4">
    <source>
        <dbReference type="Proteomes" id="UP000321440"/>
    </source>
</evidence>
<dbReference type="Pfam" id="PF10676">
    <property type="entry name" value="gerPA"/>
    <property type="match status" value="1"/>
</dbReference>
<keyword evidence="4" id="KW-1185">Reference proteome</keyword>
<organism evidence="3 4">
    <name type="scientific">Alkalibacillus haloalkaliphilus</name>
    <dbReference type="NCBI Taxonomy" id="94136"/>
    <lineage>
        <taxon>Bacteria</taxon>
        <taxon>Bacillati</taxon>
        <taxon>Bacillota</taxon>
        <taxon>Bacilli</taxon>
        <taxon>Bacillales</taxon>
        <taxon>Bacillaceae</taxon>
        <taxon>Alkalibacillus</taxon>
    </lineage>
</organism>
<dbReference type="Proteomes" id="UP000321440">
    <property type="component" value="Unassembled WGS sequence"/>
</dbReference>
<accession>A0A511W5W2</accession>
<sequence length="73" mass="7583">MPSIVGPLKINSVDGGGTVNFGDAFYISPKSSMKTNAGAGAFNTGTMVQTNSFLSSSNPIDPDYKDQPIIANK</sequence>
<gene>
    <name evidence="3" type="primary">gerPF</name>
    <name evidence="3" type="ORF">AHA02nite_14640</name>
</gene>
<dbReference type="PANTHER" id="PTHR37808:SF1">
    <property type="entry name" value="SPORE GERMINATION PROTEIN-LIKE PROTEIN YDZR"/>
    <property type="match status" value="1"/>
</dbReference>
<name>A0A511W5W2_9BACI</name>
<comment type="similarity">
    <text evidence="1">Belongs to the GerPA/GerPF family.</text>
</comment>
<dbReference type="AlphaFoldDB" id="A0A511W5W2"/>
<proteinExistence type="inferred from homology"/>
<evidence type="ECO:0000256" key="1">
    <source>
        <dbReference type="ARBA" id="ARBA00008103"/>
    </source>
</evidence>